<accession>A0A438DEX1</accession>
<dbReference type="Pfam" id="PF07727">
    <property type="entry name" value="RVT_2"/>
    <property type="match status" value="1"/>
</dbReference>
<feature type="domain" description="Reverse transcriptase Ty1/copia-type" evidence="1">
    <location>
        <begin position="104"/>
        <end position="149"/>
    </location>
</feature>
<protein>
    <submittedName>
        <fullName evidence="2">Putative mitochondrial protein</fullName>
    </submittedName>
</protein>
<dbReference type="AlphaFoldDB" id="A0A438DEX1"/>
<organism evidence="2 3">
    <name type="scientific">Vitis vinifera</name>
    <name type="common">Grape</name>
    <dbReference type="NCBI Taxonomy" id="29760"/>
    <lineage>
        <taxon>Eukaryota</taxon>
        <taxon>Viridiplantae</taxon>
        <taxon>Streptophyta</taxon>
        <taxon>Embryophyta</taxon>
        <taxon>Tracheophyta</taxon>
        <taxon>Spermatophyta</taxon>
        <taxon>Magnoliopsida</taxon>
        <taxon>eudicotyledons</taxon>
        <taxon>Gunneridae</taxon>
        <taxon>Pentapetalae</taxon>
        <taxon>rosids</taxon>
        <taxon>Vitales</taxon>
        <taxon>Vitaceae</taxon>
        <taxon>Viteae</taxon>
        <taxon>Vitis</taxon>
    </lineage>
</organism>
<dbReference type="Proteomes" id="UP000288805">
    <property type="component" value="Unassembled WGS sequence"/>
</dbReference>
<gene>
    <name evidence="2" type="primary">AtMg00820_75</name>
    <name evidence="2" type="ORF">CK203_091980</name>
</gene>
<dbReference type="InterPro" id="IPR013103">
    <property type="entry name" value="RVT_2"/>
</dbReference>
<evidence type="ECO:0000313" key="3">
    <source>
        <dbReference type="Proteomes" id="UP000288805"/>
    </source>
</evidence>
<proteinExistence type="predicted"/>
<sequence length="219" mass="24582">MSELVTKVSSSSAPPVIPSTMTVQHDNVHVQMTSNKLDGMNYSGWSQFVKLNTLDPGALKCILLGYSTSTKGYMLPPTFRKDDTLYNPKWKDAMVEEMKALQKNDTWELVELPKGKKTIGCKWLFTMKHKVDGSVERFKARLVAKGQSDYTLFLNHAFEGNIIALIMHVDDIVVRDIEVARSKLGIFDSIFDLLDETGMLACKPVDTPIELNHKLGESL</sequence>
<evidence type="ECO:0000259" key="1">
    <source>
        <dbReference type="Pfam" id="PF07727"/>
    </source>
</evidence>
<comment type="caution">
    <text evidence="2">The sequence shown here is derived from an EMBL/GenBank/DDBJ whole genome shotgun (WGS) entry which is preliminary data.</text>
</comment>
<name>A0A438DEX1_VITVI</name>
<evidence type="ECO:0000313" key="2">
    <source>
        <dbReference type="EMBL" id="RVW34037.1"/>
    </source>
</evidence>
<reference evidence="2 3" key="1">
    <citation type="journal article" date="2018" name="PLoS Genet.">
        <title>Population sequencing reveals clonal diversity and ancestral inbreeding in the grapevine cultivar Chardonnay.</title>
        <authorList>
            <person name="Roach M.J."/>
            <person name="Johnson D.L."/>
            <person name="Bohlmann J."/>
            <person name="van Vuuren H.J."/>
            <person name="Jones S.J."/>
            <person name="Pretorius I.S."/>
            <person name="Schmidt S.A."/>
            <person name="Borneman A.R."/>
        </authorList>
    </citation>
    <scope>NUCLEOTIDE SEQUENCE [LARGE SCALE GENOMIC DNA]</scope>
    <source>
        <strain evidence="3">cv. Chardonnay</strain>
        <tissue evidence="2">Leaf</tissue>
    </source>
</reference>
<dbReference type="EMBL" id="QGNW01001659">
    <property type="protein sequence ID" value="RVW34037.1"/>
    <property type="molecule type" value="Genomic_DNA"/>
</dbReference>